<dbReference type="InterPro" id="IPR014153">
    <property type="entry name" value="Ds_break_AddB"/>
</dbReference>
<dbReference type="EMBL" id="CP021112">
    <property type="protein sequence ID" value="ARP99551.1"/>
    <property type="molecule type" value="Genomic_DNA"/>
</dbReference>
<proteinExistence type="predicted"/>
<sequence length="1041" mass="113753">MTPRSPRLFNIPPSAPFLPTLIAALIDGRLIDGFPASRDPLALAEATLYLPTRRACRLAQGVFRHVLGTDAAILPRIVPVGDIDEDEIVFADIAAGALAQEALALPRAMDNFERKAWLTQLILAWAKSRGMKSDDNASLIANSPSAAFTMAGELARLQDDMITREVPWSRLDTLVPREMDRYFEATLEFLKIARDLWPNLLNERQMIDIAARRDRLIDAETARLQRAGGGPVIAAGSTASMPSTAKLLAAIAHLPNGAVVLPGLDTDLEDRAFDMIAGSKDHAPAPSHPQYAMQAFLRRLQISRNAVIDLAPRGSHGREAIVSEAMRPAEATESWQARLNDLFFETKKQNALASLTLIEAANPEEESLAIALALREAVSDGTPESETRTAALITPDRALAQRVLAALARWNVPVDDSGGDALADTQAGLFARLAAETALRGCEPVTLLALLKHPLCRPNNGEFSHLHAVSALERAILRGPRPRPGVDGLMHALQTLRAKQGELHRSDPRAAISESELGRAETLINSLKTALEPLASLRKPAPLFEFATRHHGVLEALSATGGGPAAFTGRDGEVLESVLQAVAASGSAAQFPVTPYDYPDLFHAIASDNVVRRPGAPNARVRIYGPLEARLQQADRVVLSGLVEGVWPPEPRNDPWLNRPMRQDLGLDLPERRIGLAAHDFAQALGAKDVFLTYATKREGAPSVISRFVQRLSAVSGPDHWQAVKTRGGRYLDWARSLDRPATITPAQRPAPTPPREARPKRLSVTEIEHWLRDPYTIYAKHILRLQPLDAVDTPPGARDRGTVIHKAIGDFTEKFASGLPDDPYGELITLGRAAFAPLNDYPEAQAFWWPRFERIASWLVGWEIERRARVTAVHAEIDGRLQVTPDFLLTARADRIEILEDGSLAVLDYKTGQPPSSKQVRANLAPQLTLQAAMLRKGGFEKVGATHGAHVSELLYLRLHGGNPGGEKHWREFENSTIDQEADKALAQLAALAIRFASDDEPYRSFSRPMWVGRSYGPYDHLARVKEWSATGGVSDEGGE</sequence>
<gene>
    <name evidence="2" type="ORF">CAK95_10995</name>
</gene>
<dbReference type="OrthoDB" id="9780606at2"/>
<dbReference type="RefSeq" id="WP_086087960.1">
    <property type="nucleotide sequence ID" value="NZ_CP021112.1"/>
</dbReference>
<protein>
    <submittedName>
        <fullName evidence="2">Double-strand break repair protein AddB</fullName>
    </submittedName>
</protein>
<dbReference type="KEGG" id="psin:CAK95_10995"/>
<dbReference type="Pfam" id="PF12705">
    <property type="entry name" value="PDDEXK_1"/>
    <property type="match status" value="1"/>
</dbReference>
<dbReference type="InterPro" id="IPR027417">
    <property type="entry name" value="P-loop_NTPase"/>
</dbReference>
<evidence type="ECO:0000313" key="2">
    <source>
        <dbReference type="EMBL" id="ARP99551.1"/>
    </source>
</evidence>
<dbReference type="InterPro" id="IPR011604">
    <property type="entry name" value="PDDEXK-like_dom_sf"/>
</dbReference>
<keyword evidence="3" id="KW-1185">Reference proteome</keyword>
<feature type="domain" description="PD-(D/E)XK endonuclease-like" evidence="1">
    <location>
        <begin position="762"/>
        <end position="992"/>
    </location>
</feature>
<dbReference type="STRING" id="1235591.CAK95_10995"/>
<dbReference type="Gene3D" id="3.90.320.10">
    <property type="match status" value="1"/>
</dbReference>
<organism evidence="2 3">
    <name type="scientific">Pseudorhodoplanes sinuspersici</name>
    <dbReference type="NCBI Taxonomy" id="1235591"/>
    <lineage>
        <taxon>Bacteria</taxon>
        <taxon>Pseudomonadati</taxon>
        <taxon>Pseudomonadota</taxon>
        <taxon>Alphaproteobacteria</taxon>
        <taxon>Hyphomicrobiales</taxon>
        <taxon>Pseudorhodoplanes</taxon>
    </lineage>
</organism>
<evidence type="ECO:0000313" key="3">
    <source>
        <dbReference type="Proteomes" id="UP000194137"/>
    </source>
</evidence>
<name>A0A1W6ZQB9_9HYPH</name>
<evidence type="ECO:0000259" key="1">
    <source>
        <dbReference type="Pfam" id="PF12705"/>
    </source>
</evidence>
<dbReference type="InterPro" id="IPR038726">
    <property type="entry name" value="PDDEXK_AddAB-type"/>
</dbReference>
<dbReference type="AlphaFoldDB" id="A0A1W6ZQB9"/>
<dbReference type="Proteomes" id="UP000194137">
    <property type="component" value="Chromosome"/>
</dbReference>
<reference evidence="2 3" key="1">
    <citation type="submission" date="2017-05" db="EMBL/GenBank/DDBJ databases">
        <title>Full genome sequence of Pseudorhodoplanes sinuspersici.</title>
        <authorList>
            <person name="Dastgheib S.M.M."/>
            <person name="Shavandi M."/>
            <person name="Tirandaz H."/>
        </authorList>
    </citation>
    <scope>NUCLEOTIDE SEQUENCE [LARGE SCALE GENOMIC DNA]</scope>
    <source>
        <strain evidence="2 3">RIPI110</strain>
    </source>
</reference>
<accession>A0A1W6ZQB9</accession>
<dbReference type="NCBIfam" id="TIGR02786">
    <property type="entry name" value="addB_alphas"/>
    <property type="match status" value="1"/>
</dbReference>
<dbReference type="SUPFAM" id="SSF52540">
    <property type="entry name" value="P-loop containing nucleoside triphosphate hydrolases"/>
    <property type="match status" value="1"/>
</dbReference>